<keyword evidence="3" id="KW-1185">Reference proteome</keyword>
<sequence>MSHLGHCISPVAQLCWSAPGSILSHFWFSPQVHKRSLPPFFLPHVALTIYIKNRLPSPKCDTKTPPSVQHMRVFGRLAYVLTPREKRLKWDPKARECVFVGYKALSKAYRLYDIEGGKVVVSRDVKFDETVMGSRRFDIVTEDITDAVPFTT</sequence>
<protein>
    <recommendedName>
        <fullName evidence="1">Retroviral polymerase SH3-like domain-containing protein</fullName>
    </recommendedName>
</protein>
<accession>A0AAV2YWS5</accession>
<reference evidence="2" key="1">
    <citation type="submission" date="2022-11" db="EMBL/GenBank/DDBJ databases">
        <authorList>
            <person name="Morgan W.R."/>
            <person name="Tartar A."/>
        </authorList>
    </citation>
    <scope>NUCLEOTIDE SEQUENCE</scope>
    <source>
        <strain evidence="2">ARSEF 373</strain>
    </source>
</reference>
<feature type="domain" description="Retroviral polymerase SH3-like" evidence="1">
    <location>
        <begin position="77"/>
        <end position="132"/>
    </location>
</feature>
<dbReference type="InterPro" id="IPR039537">
    <property type="entry name" value="Retrotran_Ty1/copia-like"/>
</dbReference>
<dbReference type="AlphaFoldDB" id="A0AAV2YWS5"/>
<comment type="caution">
    <text evidence="2">The sequence shown here is derived from an EMBL/GenBank/DDBJ whole genome shotgun (WGS) entry which is preliminary data.</text>
</comment>
<dbReference type="PANTHER" id="PTHR42648">
    <property type="entry name" value="TRANSPOSASE, PUTATIVE-RELATED"/>
    <property type="match status" value="1"/>
</dbReference>
<dbReference type="Proteomes" id="UP001146120">
    <property type="component" value="Unassembled WGS sequence"/>
</dbReference>
<dbReference type="Pfam" id="PF25597">
    <property type="entry name" value="SH3_retrovirus"/>
    <property type="match status" value="1"/>
</dbReference>
<evidence type="ECO:0000259" key="1">
    <source>
        <dbReference type="Pfam" id="PF25597"/>
    </source>
</evidence>
<evidence type="ECO:0000313" key="3">
    <source>
        <dbReference type="Proteomes" id="UP001146120"/>
    </source>
</evidence>
<organism evidence="2 3">
    <name type="scientific">Lagenidium giganteum</name>
    <dbReference type="NCBI Taxonomy" id="4803"/>
    <lineage>
        <taxon>Eukaryota</taxon>
        <taxon>Sar</taxon>
        <taxon>Stramenopiles</taxon>
        <taxon>Oomycota</taxon>
        <taxon>Peronosporomycetes</taxon>
        <taxon>Pythiales</taxon>
        <taxon>Pythiaceae</taxon>
    </lineage>
</organism>
<dbReference type="EMBL" id="DAKRPA010000149">
    <property type="protein sequence ID" value="DAZ97019.1"/>
    <property type="molecule type" value="Genomic_DNA"/>
</dbReference>
<proteinExistence type="predicted"/>
<reference evidence="2" key="2">
    <citation type="journal article" date="2023" name="Microbiol Resour">
        <title>Decontamination and Annotation of the Draft Genome Sequence of the Oomycete Lagenidium giganteum ARSEF 373.</title>
        <authorList>
            <person name="Morgan W.R."/>
            <person name="Tartar A."/>
        </authorList>
    </citation>
    <scope>NUCLEOTIDE SEQUENCE</scope>
    <source>
        <strain evidence="2">ARSEF 373</strain>
    </source>
</reference>
<gene>
    <name evidence="2" type="ORF">N0F65_011934</name>
</gene>
<name>A0AAV2YWS5_9STRA</name>
<dbReference type="PANTHER" id="PTHR42648:SF28">
    <property type="entry name" value="TRANSPOSON-ENCODED PROTEIN WITH RIBONUCLEASE H-LIKE AND RETROVIRUS ZINC FINGER-LIKE DOMAINS"/>
    <property type="match status" value="1"/>
</dbReference>
<evidence type="ECO:0000313" key="2">
    <source>
        <dbReference type="EMBL" id="DAZ97019.1"/>
    </source>
</evidence>
<dbReference type="InterPro" id="IPR057670">
    <property type="entry name" value="SH3_retrovirus"/>
</dbReference>